<protein>
    <recommendedName>
        <fullName evidence="10">Integral membrane protein DUF92-domain-containing protein</fullName>
    </recommendedName>
</protein>
<evidence type="ECO:0000256" key="4">
    <source>
        <dbReference type="ARBA" id="ARBA00022989"/>
    </source>
</evidence>
<comment type="caution">
    <text evidence="8">The sequence shown here is derived from an EMBL/GenBank/DDBJ whole genome shotgun (WGS) entry which is preliminary data.</text>
</comment>
<keyword evidence="7" id="KW-0732">Signal</keyword>
<evidence type="ECO:0000256" key="1">
    <source>
        <dbReference type="ARBA" id="ARBA00004141"/>
    </source>
</evidence>
<evidence type="ECO:0000256" key="5">
    <source>
        <dbReference type="ARBA" id="ARBA00023136"/>
    </source>
</evidence>
<dbReference type="InterPro" id="IPR002794">
    <property type="entry name" value="DUF92_TMEM19"/>
</dbReference>
<keyword evidence="3 6" id="KW-0812">Transmembrane</keyword>
<feature type="transmembrane region" description="Helical" evidence="6">
    <location>
        <begin position="275"/>
        <end position="294"/>
    </location>
</feature>
<reference evidence="8 9" key="1">
    <citation type="journal article" date="2023" name="Commun. Biol.">
        <title>Genome analysis of Parmales, the sister group of diatoms, reveals the evolutionary specialization of diatoms from phago-mixotrophs to photoautotrophs.</title>
        <authorList>
            <person name="Ban H."/>
            <person name="Sato S."/>
            <person name="Yoshikawa S."/>
            <person name="Yamada K."/>
            <person name="Nakamura Y."/>
            <person name="Ichinomiya M."/>
            <person name="Sato N."/>
            <person name="Blanc-Mathieu R."/>
            <person name="Endo H."/>
            <person name="Kuwata A."/>
            <person name="Ogata H."/>
        </authorList>
    </citation>
    <scope>NUCLEOTIDE SEQUENCE [LARGE SCALE GENOMIC DNA]</scope>
</reference>
<accession>A0ABQ6MLN4</accession>
<evidence type="ECO:0000313" key="9">
    <source>
        <dbReference type="Proteomes" id="UP001165060"/>
    </source>
</evidence>
<gene>
    <name evidence="8" type="ORF">TeGR_g2662</name>
</gene>
<evidence type="ECO:0000256" key="7">
    <source>
        <dbReference type="SAM" id="SignalP"/>
    </source>
</evidence>
<feature type="signal peptide" evidence="7">
    <location>
        <begin position="1"/>
        <end position="19"/>
    </location>
</feature>
<keyword evidence="4 6" id="KW-1133">Transmembrane helix</keyword>
<evidence type="ECO:0000256" key="3">
    <source>
        <dbReference type="ARBA" id="ARBA00022692"/>
    </source>
</evidence>
<feature type="chain" id="PRO_5047361388" description="Integral membrane protein DUF92-domain-containing protein" evidence="7">
    <location>
        <begin position="20"/>
        <end position="295"/>
    </location>
</feature>
<evidence type="ECO:0000256" key="2">
    <source>
        <dbReference type="ARBA" id="ARBA00009012"/>
    </source>
</evidence>
<evidence type="ECO:0000313" key="8">
    <source>
        <dbReference type="EMBL" id="GMI28204.1"/>
    </source>
</evidence>
<dbReference type="EMBL" id="BRYB01000346">
    <property type="protein sequence ID" value="GMI28204.1"/>
    <property type="molecule type" value="Genomic_DNA"/>
</dbReference>
<organism evidence="8 9">
    <name type="scientific">Tetraparma gracilis</name>
    <dbReference type="NCBI Taxonomy" id="2962635"/>
    <lineage>
        <taxon>Eukaryota</taxon>
        <taxon>Sar</taxon>
        <taxon>Stramenopiles</taxon>
        <taxon>Ochrophyta</taxon>
        <taxon>Bolidophyceae</taxon>
        <taxon>Parmales</taxon>
        <taxon>Triparmaceae</taxon>
        <taxon>Tetraparma</taxon>
    </lineage>
</organism>
<evidence type="ECO:0000256" key="6">
    <source>
        <dbReference type="SAM" id="Phobius"/>
    </source>
</evidence>
<comment type="similarity">
    <text evidence="2">Belongs to the TMEM19 family.</text>
</comment>
<proteinExistence type="inferred from homology"/>
<keyword evidence="5 6" id="KW-0472">Membrane</keyword>
<sequence length="295" mass="30218">MKFVLVLLLAALSLPSCTPFRAPPPAILLRPPPSLSPPPLSSFFPDTTVPHLLSSSLSSAPPPATLSAAFLLLSPPLLRSLTPAGLLAAYLLSLSLLSLSPAALLLGVFYFAAGVAATRLGWARKAARGIQESKERGGRRGPENVLGSGGVAVLLCGLARLLPARKYLLTLGVAASFATKLGDTCASEIGKAYGSTTFLITTLARVPRGTEGAVSLEGTLGGVAGSAAMTYLAFSLGLVSSRAHLALVLAAAVAAQFAESYIGARWQRGWLTNELVNFIMCAIGAAITVGGALLL</sequence>
<dbReference type="Proteomes" id="UP001165060">
    <property type="component" value="Unassembled WGS sequence"/>
</dbReference>
<feature type="transmembrane region" description="Helical" evidence="6">
    <location>
        <begin position="144"/>
        <end position="162"/>
    </location>
</feature>
<dbReference type="Pfam" id="PF01940">
    <property type="entry name" value="DUF92"/>
    <property type="match status" value="1"/>
</dbReference>
<name>A0ABQ6MLN4_9STRA</name>
<dbReference type="PANTHER" id="PTHR13353">
    <property type="entry name" value="TRANSMEMBRANE PROTEIN 19"/>
    <property type="match status" value="1"/>
</dbReference>
<evidence type="ECO:0008006" key="10">
    <source>
        <dbReference type="Google" id="ProtNLM"/>
    </source>
</evidence>
<dbReference type="PANTHER" id="PTHR13353:SF5">
    <property type="entry name" value="TRANSMEMBRANE PROTEIN 19"/>
    <property type="match status" value="1"/>
</dbReference>
<keyword evidence="9" id="KW-1185">Reference proteome</keyword>
<feature type="transmembrane region" description="Helical" evidence="6">
    <location>
        <begin position="103"/>
        <end position="123"/>
    </location>
</feature>
<comment type="subcellular location">
    <subcellularLocation>
        <location evidence="1">Membrane</location>
        <topology evidence="1">Multi-pass membrane protein</topology>
    </subcellularLocation>
</comment>